<organism evidence="2 3">
    <name type="scientific">Nocardia cerradoensis</name>
    <dbReference type="NCBI Taxonomy" id="85688"/>
    <lineage>
        <taxon>Bacteria</taxon>
        <taxon>Bacillati</taxon>
        <taxon>Actinomycetota</taxon>
        <taxon>Actinomycetes</taxon>
        <taxon>Mycobacteriales</taxon>
        <taxon>Nocardiaceae</taxon>
        <taxon>Nocardia</taxon>
    </lineage>
</organism>
<dbReference type="SUPFAM" id="SSF51735">
    <property type="entry name" value="NAD(P)-binding Rossmann-fold domains"/>
    <property type="match status" value="1"/>
</dbReference>
<feature type="region of interest" description="Disordered" evidence="1">
    <location>
        <begin position="78"/>
        <end position="139"/>
    </location>
</feature>
<dbReference type="Gene3D" id="3.40.50.720">
    <property type="entry name" value="NAD(P)-binding Rossmann-like Domain"/>
    <property type="match status" value="1"/>
</dbReference>
<dbReference type="PANTHER" id="PTHR42808:SF3">
    <property type="entry name" value="HYDROXYSTEROID DEHYDROGENASE-LIKE PROTEIN 2"/>
    <property type="match status" value="1"/>
</dbReference>
<name>A0A231HAV6_9NOCA</name>
<feature type="compositionally biased region" description="Low complexity" evidence="1">
    <location>
        <begin position="84"/>
        <end position="107"/>
    </location>
</feature>
<gene>
    <name evidence="2" type="ORF">B7C42_02168</name>
</gene>
<dbReference type="Pfam" id="PF00106">
    <property type="entry name" value="adh_short"/>
    <property type="match status" value="1"/>
</dbReference>
<evidence type="ECO:0000313" key="3">
    <source>
        <dbReference type="Proteomes" id="UP000215506"/>
    </source>
</evidence>
<comment type="caution">
    <text evidence="2">The sequence shown here is derived from an EMBL/GenBank/DDBJ whole genome shotgun (WGS) entry which is preliminary data.</text>
</comment>
<dbReference type="EMBL" id="NGAF01000003">
    <property type="protein sequence ID" value="OXR45876.1"/>
    <property type="molecule type" value="Genomic_DNA"/>
</dbReference>
<feature type="compositionally biased region" description="Polar residues" evidence="1">
    <location>
        <begin position="113"/>
        <end position="132"/>
    </location>
</feature>
<protein>
    <submittedName>
        <fullName evidence="2">Uncharacterized protein</fullName>
    </submittedName>
</protein>
<reference evidence="2 3" key="1">
    <citation type="submission" date="2017-07" db="EMBL/GenBank/DDBJ databases">
        <title>First draft Genome Sequence of Nocardia cerradoensis isolated from human infection.</title>
        <authorList>
            <person name="Carrasco G."/>
        </authorList>
    </citation>
    <scope>NUCLEOTIDE SEQUENCE [LARGE SCALE GENOMIC DNA]</scope>
    <source>
        <strain evidence="2 3">CNM20130759</strain>
    </source>
</reference>
<sequence>MPAYPLAGRTMVVSGASRGIGLAIAVAAAARGANIVLLAKTAQPHPKLPGTVHTAVAEIEAAGGKAVAVVGDVRRAEDVRRGPRSTASAASTSASTTPARSRWSRPTVAASGPSRTCSSADRTTYTNPLPHNSTRDPEVLMQPPVDIAVRRILDYFGTCPRCGYAAEAVRTVRTFADHRREVEITASCGLPCGWYGAAPLTTMTGAHAGVRS</sequence>
<evidence type="ECO:0000256" key="1">
    <source>
        <dbReference type="SAM" id="MobiDB-lite"/>
    </source>
</evidence>
<keyword evidence="3" id="KW-1185">Reference proteome</keyword>
<dbReference type="InterPro" id="IPR002347">
    <property type="entry name" value="SDR_fam"/>
</dbReference>
<dbReference type="InterPro" id="IPR036291">
    <property type="entry name" value="NAD(P)-bd_dom_sf"/>
</dbReference>
<dbReference type="InterPro" id="IPR051935">
    <property type="entry name" value="HSDL2"/>
</dbReference>
<proteinExistence type="predicted"/>
<evidence type="ECO:0000313" key="2">
    <source>
        <dbReference type="EMBL" id="OXR45876.1"/>
    </source>
</evidence>
<dbReference type="PANTHER" id="PTHR42808">
    <property type="entry name" value="HYDROXYSTEROID DEHYDROGENASE-LIKE PROTEIN 2"/>
    <property type="match status" value="1"/>
</dbReference>
<accession>A0A231HAV6</accession>
<dbReference type="Proteomes" id="UP000215506">
    <property type="component" value="Unassembled WGS sequence"/>
</dbReference>
<dbReference type="AlphaFoldDB" id="A0A231HAV6"/>